<reference evidence="1 2" key="1">
    <citation type="submission" date="2020-09" db="EMBL/GenBank/DDBJ databases">
        <title>De no assembly of potato wild relative species, Solanum commersonii.</title>
        <authorList>
            <person name="Cho K."/>
        </authorList>
    </citation>
    <scope>NUCLEOTIDE SEQUENCE [LARGE SCALE GENOMIC DNA]</scope>
    <source>
        <strain evidence="1">LZ3.2</strain>
        <tissue evidence="1">Leaf</tissue>
    </source>
</reference>
<keyword evidence="2" id="KW-1185">Reference proteome</keyword>
<comment type="caution">
    <text evidence="1">The sequence shown here is derived from an EMBL/GenBank/DDBJ whole genome shotgun (WGS) entry which is preliminary data.</text>
</comment>
<dbReference type="EMBL" id="JACXVP010000012">
    <property type="protein sequence ID" value="KAG5573117.1"/>
    <property type="molecule type" value="Genomic_DNA"/>
</dbReference>
<protein>
    <submittedName>
        <fullName evidence="1">Uncharacterized protein</fullName>
    </submittedName>
</protein>
<name>A0A9J5WC71_SOLCO</name>
<accession>A0A9J5WC71</accession>
<proteinExistence type="predicted"/>
<dbReference type="AlphaFoldDB" id="A0A9J5WC71"/>
<evidence type="ECO:0000313" key="2">
    <source>
        <dbReference type="Proteomes" id="UP000824120"/>
    </source>
</evidence>
<sequence length="63" mass="6869">MDARYIDTLSALPQCTSLMRQYGRKVLSLASDSYSSSYCISSPCFSLFLMVDTGNGLPQSAYG</sequence>
<evidence type="ECO:0000313" key="1">
    <source>
        <dbReference type="EMBL" id="KAG5573117.1"/>
    </source>
</evidence>
<gene>
    <name evidence="1" type="ORF">H5410_062883</name>
</gene>
<organism evidence="1 2">
    <name type="scientific">Solanum commersonii</name>
    <name type="common">Commerson's wild potato</name>
    <name type="synonym">Commerson's nightshade</name>
    <dbReference type="NCBI Taxonomy" id="4109"/>
    <lineage>
        <taxon>Eukaryota</taxon>
        <taxon>Viridiplantae</taxon>
        <taxon>Streptophyta</taxon>
        <taxon>Embryophyta</taxon>
        <taxon>Tracheophyta</taxon>
        <taxon>Spermatophyta</taxon>
        <taxon>Magnoliopsida</taxon>
        <taxon>eudicotyledons</taxon>
        <taxon>Gunneridae</taxon>
        <taxon>Pentapetalae</taxon>
        <taxon>asterids</taxon>
        <taxon>lamiids</taxon>
        <taxon>Solanales</taxon>
        <taxon>Solanaceae</taxon>
        <taxon>Solanoideae</taxon>
        <taxon>Solaneae</taxon>
        <taxon>Solanum</taxon>
    </lineage>
</organism>
<dbReference type="Proteomes" id="UP000824120">
    <property type="component" value="Chromosome 12"/>
</dbReference>